<dbReference type="GO" id="GO:0008270">
    <property type="term" value="F:zinc ion binding"/>
    <property type="evidence" value="ECO:0007669"/>
    <property type="project" value="UniProtKB-KW"/>
</dbReference>
<feature type="domain" description="RING-type" evidence="6">
    <location>
        <begin position="32"/>
        <end position="73"/>
    </location>
</feature>
<gene>
    <name evidence="7" type="ORF">BC938DRAFT_483636</name>
</gene>
<dbReference type="InterPro" id="IPR013083">
    <property type="entry name" value="Znf_RING/FYVE/PHD"/>
</dbReference>
<feature type="compositionally biased region" description="Polar residues" evidence="5">
    <location>
        <begin position="102"/>
        <end position="117"/>
    </location>
</feature>
<dbReference type="Gene3D" id="3.30.40.10">
    <property type="entry name" value="Zinc/RING finger domain, C3HC4 (zinc finger)"/>
    <property type="match status" value="1"/>
</dbReference>
<evidence type="ECO:0000256" key="3">
    <source>
        <dbReference type="ARBA" id="ARBA00022833"/>
    </source>
</evidence>
<keyword evidence="3" id="KW-0862">Zinc</keyword>
<dbReference type="InterPro" id="IPR036864">
    <property type="entry name" value="Zn2-C6_fun-type_DNA-bd_sf"/>
</dbReference>
<evidence type="ECO:0000313" key="7">
    <source>
        <dbReference type="EMBL" id="RUS27168.1"/>
    </source>
</evidence>
<evidence type="ECO:0000256" key="5">
    <source>
        <dbReference type="SAM" id="MobiDB-lite"/>
    </source>
</evidence>
<feature type="compositionally biased region" description="Low complexity" evidence="5">
    <location>
        <begin position="90"/>
        <end position="101"/>
    </location>
</feature>
<reference evidence="7 8" key="1">
    <citation type="journal article" date="2018" name="New Phytol.">
        <title>Phylogenomics of Endogonaceae and evolution of mycorrhizas within Mucoromycota.</title>
        <authorList>
            <person name="Chang Y."/>
            <person name="Desiro A."/>
            <person name="Na H."/>
            <person name="Sandor L."/>
            <person name="Lipzen A."/>
            <person name="Clum A."/>
            <person name="Barry K."/>
            <person name="Grigoriev I.V."/>
            <person name="Martin F.M."/>
            <person name="Stajich J.E."/>
            <person name="Smith M.E."/>
            <person name="Bonito G."/>
            <person name="Spatafora J.W."/>
        </authorList>
    </citation>
    <scope>NUCLEOTIDE SEQUENCE [LARGE SCALE GENOMIC DNA]</scope>
    <source>
        <strain evidence="7 8">AD002</strain>
    </source>
</reference>
<dbReference type="Proteomes" id="UP000274822">
    <property type="component" value="Unassembled WGS sequence"/>
</dbReference>
<evidence type="ECO:0000313" key="8">
    <source>
        <dbReference type="Proteomes" id="UP000274822"/>
    </source>
</evidence>
<dbReference type="Pfam" id="PF00097">
    <property type="entry name" value="zf-C3HC4"/>
    <property type="match status" value="1"/>
</dbReference>
<dbReference type="SMART" id="SM00184">
    <property type="entry name" value="RING"/>
    <property type="match status" value="1"/>
</dbReference>
<proteinExistence type="predicted"/>
<evidence type="ECO:0000256" key="4">
    <source>
        <dbReference type="PROSITE-ProRule" id="PRU00175"/>
    </source>
</evidence>
<dbReference type="CDD" id="cd00067">
    <property type="entry name" value="GAL4"/>
    <property type="match status" value="1"/>
</dbReference>
<keyword evidence="8" id="KW-1185">Reference proteome</keyword>
<feature type="compositionally biased region" description="Polar residues" evidence="5">
    <location>
        <begin position="198"/>
        <end position="208"/>
    </location>
</feature>
<dbReference type="Pfam" id="PF00172">
    <property type="entry name" value="Zn_clus"/>
    <property type="match status" value="1"/>
</dbReference>
<dbReference type="InterPro" id="IPR001841">
    <property type="entry name" value="Znf_RING"/>
</dbReference>
<feature type="region of interest" description="Disordered" evidence="5">
    <location>
        <begin position="189"/>
        <end position="213"/>
    </location>
</feature>
<evidence type="ECO:0000256" key="2">
    <source>
        <dbReference type="ARBA" id="ARBA00022771"/>
    </source>
</evidence>
<feature type="compositionally biased region" description="Polar residues" evidence="5">
    <location>
        <begin position="308"/>
        <end position="320"/>
    </location>
</feature>
<feature type="region of interest" description="Disordered" evidence="5">
    <location>
        <begin position="83"/>
        <end position="117"/>
    </location>
</feature>
<comment type="caution">
    <text evidence="7">The sequence shown here is derived from an EMBL/GenBank/DDBJ whole genome shotgun (WGS) entry which is preliminary data.</text>
</comment>
<dbReference type="EMBL" id="RBNJ01008916">
    <property type="protein sequence ID" value="RUS27168.1"/>
    <property type="molecule type" value="Genomic_DNA"/>
</dbReference>
<dbReference type="SUPFAM" id="SSF57701">
    <property type="entry name" value="Zn2/Cys6 DNA-binding domain"/>
    <property type="match status" value="1"/>
</dbReference>
<feature type="region of interest" description="Disordered" evidence="5">
    <location>
        <begin position="225"/>
        <end position="255"/>
    </location>
</feature>
<sequence length="529" mass="58471">MSHLIPAPHPVSSPMQMLQPAYGWSFEDRAFCHLCNRLFSNDATDLPCSHRFHHYCLQPHWISGNWGLCPICQPYVNHDKSKNTNADAPSVSRSNVRSSSVPLSGTNTSEPASTAVPSAQREACADCRQKKNRCFHTNTSITPALKRRRSGGACVECKRLKKHCDGLPCSRCEDTGVTCEPQVVRPRVKRVRTDTRSPHASTSNTGETSVPVEPVPDILLQDEELQEHSSNTRSSESHGSPRHQTFDSTVSVQESVEGTSSHELAISSATVISAHAACRRCKDEFYLCYSVPCAVCKISNEKCVPSTPNSACASNNNQPDDSVPPPHPRLTPFSLAPDAKKMSTQGVIRSNIKLLLGLISGALLAADQRDKCVLATNDILGEGLWTVVSNTSDSWLLPELEALFAGSDDIEALKIVCQLSLILEKKVIDCVDHDLAIDKFKEMIANIANAFSITLCPNCDREMRLCFENYVENTSGITPEHICTLFIYWLLEWYDVVCLQHINCTGYGHKLDLQNFTSKVKDIVCKIMR</sequence>
<feature type="region of interest" description="Disordered" evidence="5">
    <location>
        <begin position="308"/>
        <end position="331"/>
    </location>
</feature>
<dbReference type="InterPro" id="IPR018957">
    <property type="entry name" value="Znf_C3HC4_RING-type"/>
</dbReference>
<dbReference type="SUPFAM" id="SSF57850">
    <property type="entry name" value="RING/U-box"/>
    <property type="match status" value="1"/>
</dbReference>
<feature type="compositionally biased region" description="Polar residues" evidence="5">
    <location>
        <begin position="228"/>
        <end position="255"/>
    </location>
</feature>
<keyword evidence="1" id="KW-0479">Metal-binding</keyword>
<evidence type="ECO:0000256" key="1">
    <source>
        <dbReference type="ARBA" id="ARBA00022723"/>
    </source>
</evidence>
<name>A0A433QBI3_9FUNG</name>
<dbReference type="GO" id="GO:0000981">
    <property type="term" value="F:DNA-binding transcription factor activity, RNA polymerase II-specific"/>
    <property type="evidence" value="ECO:0007669"/>
    <property type="project" value="InterPro"/>
</dbReference>
<accession>A0A433QBI3</accession>
<keyword evidence="2 4" id="KW-0863">Zinc-finger</keyword>
<dbReference type="InterPro" id="IPR001138">
    <property type="entry name" value="Zn2Cys6_DnaBD"/>
</dbReference>
<evidence type="ECO:0000259" key="6">
    <source>
        <dbReference type="PROSITE" id="PS50089"/>
    </source>
</evidence>
<protein>
    <recommendedName>
        <fullName evidence="6">RING-type domain-containing protein</fullName>
    </recommendedName>
</protein>
<dbReference type="AlphaFoldDB" id="A0A433QBI3"/>
<organism evidence="7 8">
    <name type="scientific">Jimgerdemannia flammicorona</name>
    <dbReference type="NCBI Taxonomy" id="994334"/>
    <lineage>
        <taxon>Eukaryota</taxon>
        <taxon>Fungi</taxon>
        <taxon>Fungi incertae sedis</taxon>
        <taxon>Mucoromycota</taxon>
        <taxon>Mucoromycotina</taxon>
        <taxon>Endogonomycetes</taxon>
        <taxon>Endogonales</taxon>
        <taxon>Endogonaceae</taxon>
        <taxon>Jimgerdemannia</taxon>
    </lineage>
</organism>
<dbReference type="PROSITE" id="PS50089">
    <property type="entry name" value="ZF_RING_2"/>
    <property type="match status" value="1"/>
</dbReference>
<dbReference type="Gene3D" id="4.10.240.10">
    <property type="entry name" value="Zn(2)-C6 fungal-type DNA-binding domain"/>
    <property type="match status" value="1"/>
</dbReference>